<reference evidence="2 3" key="1">
    <citation type="journal article" date="2021" name="Elife">
        <title>Chloroplast acquisition without the gene transfer in kleptoplastic sea slugs, Plakobranchus ocellatus.</title>
        <authorList>
            <person name="Maeda T."/>
            <person name="Takahashi S."/>
            <person name="Yoshida T."/>
            <person name="Shimamura S."/>
            <person name="Takaki Y."/>
            <person name="Nagai Y."/>
            <person name="Toyoda A."/>
            <person name="Suzuki Y."/>
            <person name="Arimoto A."/>
            <person name="Ishii H."/>
            <person name="Satoh N."/>
            <person name="Nishiyama T."/>
            <person name="Hasebe M."/>
            <person name="Maruyama T."/>
            <person name="Minagawa J."/>
            <person name="Obokata J."/>
            <person name="Shigenobu S."/>
        </authorList>
    </citation>
    <scope>NUCLEOTIDE SEQUENCE [LARGE SCALE GENOMIC DNA]</scope>
</reference>
<evidence type="ECO:0000256" key="1">
    <source>
        <dbReference type="SAM" id="MobiDB-lite"/>
    </source>
</evidence>
<gene>
    <name evidence="2" type="ORF">PoB_000606900</name>
</gene>
<feature type="region of interest" description="Disordered" evidence="1">
    <location>
        <begin position="1"/>
        <end position="37"/>
    </location>
</feature>
<feature type="compositionally biased region" description="Low complexity" evidence="1">
    <location>
        <begin position="17"/>
        <end position="27"/>
    </location>
</feature>
<proteinExistence type="predicted"/>
<dbReference type="EMBL" id="BLXT01000687">
    <property type="protein sequence ID" value="GFN79563.1"/>
    <property type="molecule type" value="Genomic_DNA"/>
</dbReference>
<sequence length="78" mass="8471">MIRDSRGERLNKERELTTAAVAASEAESCGDSSDNSLKSRSLLPAAAAAQQATQHQQHHGAFLLENYTGFVRINDQPC</sequence>
<accession>A0AAV3YBA7</accession>
<comment type="caution">
    <text evidence="2">The sequence shown here is derived from an EMBL/GenBank/DDBJ whole genome shotgun (WGS) entry which is preliminary data.</text>
</comment>
<protein>
    <submittedName>
        <fullName evidence="2">Uncharacterized protein</fullName>
    </submittedName>
</protein>
<evidence type="ECO:0000313" key="2">
    <source>
        <dbReference type="EMBL" id="GFN79563.1"/>
    </source>
</evidence>
<feature type="compositionally biased region" description="Basic and acidic residues" evidence="1">
    <location>
        <begin position="1"/>
        <end position="16"/>
    </location>
</feature>
<name>A0AAV3YBA7_9GAST</name>
<evidence type="ECO:0000313" key="3">
    <source>
        <dbReference type="Proteomes" id="UP000735302"/>
    </source>
</evidence>
<keyword evidence="3" id="KW-1185">Reference proteome</keyword>
<organism evidence="2 3">
    <name type="scientific">Plakobranchus ocellatus</name>
    <dbReference type="NCBI Taxonomy" id="259542"/>
    <lineage>
        <taxon>Eukaryota</taxon>
        <taxon>Metazoa</taxon>
        <taxon>Spiralia</taxon>
        <taxon>Lophotrochozoa</taxon>
        <taxon>Mollusca</taxon>
        <taxon>Gastropoda</taxon>
        <taxon>Heterobranchia</taxon>
        <taxon>Euthyneura</taxon>
        <taxon>Panpulmonata</taxon>
        <taxon>Sacoglossa</taxon>
        <taxon>Placobranchoidea</taxon>
        <taxon>Plakobranchidae</taxon>
        <taxon>Plakobranchus</taxon>
    </lineage>
</organism>
<dbReference type="Proteomes" id="UP000735302">
    <property type="component" value="Unassembled WGS sequence"/>
</dbReference>
<dbReference type="AlphaFoldDB" id="A0AAV3YBA7"/>